<dbReference type="InterPro" id="IPR058922">
    <property type="entry name" value="WHD_DRP"/>
</dbReference>
<dbReference type="InterPro" id="IPR041118">
    <property type="entry name" value="Rx_N"/>
</dbReference>
<dbReference type="CDD" id="cd14798">
    <property type="entry name" value="RX-CC_like"/>
    <property type="match status" value="1"/>
</dbReference>
<dbReference type="PRINTS" id="PR00364">
    <property type="entry name" value="DISEASERSIST"/>
</dbReference>
<evidence type="ECO:0000256" key="2">
    <source>
        <dbReference type="ARBA" id="ARBA00022741"/>
    </source>
</evidence>
<dbReference type="PANTHER" id="PTHR36766">
    <property type="entry name" value="PLANT BROAD-SPECTRUM MILDEW RESISTANCE PROTEIN RPW8"/>
    <property type="match status" value="1"/>
</dbReference>
<dbReference type="GO" id="GO:0006952">
    <property type="term" value="P:defense response"/>
    <property type="evidence" value="ECO:0007669"/>
    <property type="project" value="UniProtKB-KW"/>
</dbReference>
<feature type="domain" description="NACHT" evidence="6">
    <location>
        <begin position="735"/>
        <end position="859"/>
    </location>
</feature>
<gene>
    <name evidence="8" type="primary">25484814</name>
    <name evidence="7" type="ordered locus">MTR_1g090680</name>
</gene>
<reference evidence="7 9" key="1">
    <citation type="journal article" date="2011" name="Nature">
        <title>The Medicago genome provides insight into the evolution of rhizobial symbioses.</title>
        <authorList>
            <person name="Young N.D."/>
            <person name="Debelle F."/>
            <person name="Oldroyd G.E."/>
            <person name="Geurts R."/>
            <person name="Cannon S.B."/>
            <person name="Udvardi M.K."/>
            <person name="Benedito V.A."/>
            <person name="Mayer K.F."/>
            <person name="Gouzy J."/>
            <person name="Schoof H."/>
            <person name="Van de Peer Y."/>
            <person name="Proost S."/>
            <person name="Cook D.R."/>
            <person name="Meyers B.C."/>
            <person name="Spannagl M."/>
            <person name="Cheung F."/>
            <person name="De Mita S."/>
            <person name="Krishnakumar V."/>
            <person name="Gundlach H."/>
            <person name="Zhou S."/>
            <person name="Mudge J."/>
            <person name="Bharti A.K."/>
            <person name="Murray J.D."/>
            <person name="Naoumkina M.A."/>
            <person name="Rosen B."/>
            <person name="Silverstein K.A."/>
            <person name="Tang H."/>
            <person name="Rombauts S."/>
            <person name="Zhao P.X."/>
            <person name="Zhou P."/>
            <person name="Barbe V."/>
            <person name="Bardou P."/>
            <person name="Bechner M."/>
            <person name="Bellec A."/>
            <person name="Berger A."/>
            <person name="Berges H."/>
            <person name="Bidwell S."/>
            <person name="Bisseling T."/>
            <person name="Choisne N."/>
            <person name="Couloux A."/>
            <person name="Denny R."/>
            <person name="Deshpande S."/>
            <person name="Dai X."/>
            <person name="Doyle J.J."/>
            <person name="Dudez A.M."/>
            <person name="Farmer A.D."/>
            <person name="Fouteau S."/>
            <person name="Franken C."/>
            <person name="Gibelin C."/>
            <person name="Gish J."/>
            <person name="Goldstein S."/>
            <person name="Gonzalez A.J."/>
            <person name="Green P.J."/>
            <person name="Hallab A."/>
            <person name="Hartog M."/>
            <person name="Hua A."/>
            <person name="Humphray S.J."/>
            <person name="Jeong D.H."/>
            <person name="Jing Y."/>
            <person name="Jocker A."/>
            <person name="Kenton S.M."/>
            <person name="Kim D.J."/>
            <person name="Klee K."/>
            <person name="Lai H."/>
            <person name="Lang C."/>
            <person name="Lin S."/>
            <person name="Macmil S.L."/>
            <person name="Magdelenat G."/>
            <person name="Matthews L."/>
            <person name="McCorrison J."/>
            <person name="Monaghan E.L."/>
            <person name="Mun J.H."/>
            <person name="Najar F.Z."/>
            <person name="Nicholson C."/>
            <person name="Noirot C."/>
            <person name="O'Bleness M."/>
            <person name="Paule C.R."/>
            <person name="Poulain J."/>
            <person name="Prion F."/>
            <person name="Qin B."/>
            <person name="Qu C."/>
            <person name="Retzel E.F."/>
            <person name="Riddle C."/>
            <person name="Sallet E."/>
            <person name="Samain S."/>
            <person name="Samson N."/>
            <person name="Sanders I."/>
            <person name="Saurat O."/>
            <person name="Scarpelli C."/>
            <person name="Schiex T."/>
            <person name="Segurens B."/>
            <person name="Severin A.J."/>
            <person name="Sherrier D.J."/>
            <person name="Shi R."/>
            <person name="Sims S."/>
            <person name="Singer S.R."/>
            <person name="Sinharoy S."/>
            <person name="Sterck L."/>
            <person name="Viollet A."/>
            <person name="Wang B.B."/>
            <person name="Wang K."/>
            <person name="Wang M."/>
            <person name="Wang X."/>
            <person name="Warfsmann J."/>
            <person name="Weissenbach J."/>
            <person name="White D.D."/>
            <person name="White J.D."/>
            <person name="Wiley G.B."/>
            <person name="Wincker P."/>
            <person name="Xing Y."/>
            <person name="Yang L."/>
            <person name="Yao Z."/>
            <person name="Ying F."/>
            <person name="Zhai J."/>
            <person name="Zhou L."/>
            <person name="Zuber A."/>
            <person name="Denarie J."/>
            <person name="Dixon R.A."/>
            <person name="May G.D."/>
            <person name="Schwartz D.C."/>
            <person name="Rogers J."/>
            <person name="Quetier F."/>
            <person name="Town C.D."/>
            <person name="Roe B.A."/>
        </authorList>
    </citation>
    <scope>NUCLEOTIDE SEQUENCE [LARGE SCALE GENOMIC DNA]</scope>
    <source>
        <strain evidence="7">A17</strain>
        <strain evidence="8 9">cv. Jemalong A17</strain>
    </source>
</reference>
<organism evidence="7 9">
    <name type="scientific">Medicago truncatula</name>
    <name type="common">Barrel medic</name>
    <name type="synonym">Medicago tribuloides</name>
    <dbReference type="NCBI Taxonomy" id="3880"/>
    <lineage>
        <taxon>Eukaryota</taxon>
        <taxon>Viridiplantae</taxon>
        <taxon>Streptophyta</taxon>
        <taxon>Embryophyta</taxon>
        <taxon>Tracheophyta</taxon>
        <taxon>Spermatophyta</taxon>
        <taxon>Magnoliopsida</taxon>
        <taxon>eudicotyledons</taxon>
        <taxon>Gunneridae</taxon>
        <taxon>Pentapetalae</taxon>
        <taxon>rosids</taxon>
        <taxon>fabids</taxon>
        <taxon>Fabales</taxon>
        <taxon>Fabaceae</taxon>
        <taxon>Papilionoideae</taxon>
        <taxon>50 kb inversion clade</taxon>
        <taxon>NPAAA clade</taxon>
        <taxon>Hologalegina</taxon>
        <taxon>IRL clade</taxon>
        <taxon>Trifolieae</taxon>
        <taxon>Medicago</taxon>
    </lineage>
</organism>
<dbReference type="SUPFAM" id="SSF52540">
    <property type="entry name" value="P-loop containing nucleoside triphosphate hydrolases"/>
    <property type="match status" value="1"/>
</dbReference>
<evidence type="ECO:0000259" key="6">
    <source>
        <dbReference type="PROSITE" id="PS50837"/>
    </source>
</evidence>
<dbReference type="GO" id="GO:0043531">
    <property type="term" value="F:ADP binding"/>
    <property type="evidence" value="ECO:0007669"/>
    <property type="project" value="InterPro"/>
</dbReference>
<dbReference type="Pfam" id="PF23559">
    <property type="entry name" value="WHD_DRP"/>
    <property type="match status" value="1"/>
</dbReference>
<dbReference type="KEGG" id="mtr:25484814"/>
<dbReference type="EnsemblPlants" id="KEH43305">
    <property type="protein sequence ID" value="KEH43305"/>
    <property type="gene ID" value="MTR_1g090680"/>
</dbReference>
<keyword evidence="1" id="KW-0677">Repeat</keyword>
<evidence type="ECO:0000313" key="8">
    <source>
        <dbReference type="EnsemblPlants" id="KEH43305"/>
    </source>
</evidence>
<sequence>MAAGVAVDVVVSVVAKFLVEEYAVLGATARHVEWIEKELRSMRGLLEQVEQRGDGEQEQELKEWAEKLKDVALDAKNVIETFVIKSVKRRRWGVLHWYDKYKVGKELEEIRKRMRDISQKIMNLNLDVSVSVETPVVRGEALPPSCSTIVEVAMEKLDQIRSRQNLITSNKVIEMVEEVKDGLKDLKNIVSKLKSTNQRETVWLEEVNEVCNYSEKVAGNFISTREKWLKMYGWKKVLYLYEGYASVWEFKSQMRYIRSCEIGDTLQRGITYGVVGDTHEIKTQRSTVPVPNLSVESLIVWELIPFAISFAASFLVPDNSGNTWNFLYVFLSQTFEVVAEQGARECNITKTRRKLEKTNEKTGRKGRAILRRLIRSIIYYTYINLPVLILSLYLPLQVVLIFQLYFPLRDVIVWIVKLWRSMDNNLKCTQRDLALMHAFLRDIAAESEQVPMNERQKVWVEQLRIVAQNGKSLLDAAAKGGCWRRRIMFPKDINCFLDEILNLSHRKTVYGISNIIIQQGTQQNTVVRSCPSINNTVVRLCQSINMHEERVIQRIVEQHGYISRDMEGNPAPEPAASSSYRPVTGLKQEVQSIREEEELMFALFQDVLEMRDLDRRSTIWVEQMHGIVNEIESVIQRYDAKLKYKSILLYTLKFWTRHVISEEINAIRNKIEDASRRRRAYGLGKTIESSMSSTVHILRGTAQLSLVAKESNVVGFDDDAQVLMAQLLSDEKSHCITWIVGIGGTGKTTLARLIFKDKAVGDHFECCLWVSVSSTSESNSHLNSNCTAQQLFEEIAKEASKQIEGADSPSEPMLKTLARKRYLIVVDGIEETSQVYLLDTLKDVLPDMSTGSRLLLTARNANIARHAAGTITTFVHPLQLLDDDSSWVLFTRHLKVDIPKEELKKVRREIVKCGGLPSEILKLSNLLSHEEEWSSMLNQEQIQSQIQAWSETVNEINKHLPLYLRGCLFYFGLFPAEFGIPIRRLVALLVAEERVHHGEDQEPPEQVAEGYLTKLIDQNLVQIAKRKRNGKVKTCRLPYALRQLWWTKANESIFLKSKSTSTDSNADPNNSIIRWVTDHLNTDHIWYDHIHGDTHNTRNKSVNLRTYYHDVRSFLSFDTREGSKPGQEVGYFLRECILGDCFLLLRVLDLERVYKPKLPKSIARLSQLRYLGLRWTYLESLPSFISRLLKLQTLDLKYTYIHTLPTSIWEMDLRHLFLSDTFHSRFPAKQKDPFSAIRFLLPQVRDNFLYDLQTLWGLFVDEETPVKDGLDTLVNITKLGLACQQMSLEEEAMPKQLEVVADWIAKLEHLQSLRLKSRDEEGKPWILPLKSFEKNENLTDMYLLGSLSRSSIVSQFPKSLVELTLSHSKLKEDPMKLLKYFSELRILCLLADSYMGHTMVCESQSFPKLHALKFWVLKQLEEWKIEQGALPCLRQLEIRLCPNLKMLPNGLKHVNTLLELKLTDMPREINDEAQNIPTFLPNCRVV</sequence>
<keyword evidence="4" id="KW-0067">ATP-binding</keyword>
<dbReference type="PANTHER" id="PTHR36766:SF30">
    <property type="entry name" value="TIR-NBS TYPE DISEASE RESISTANCE PROTEIN-RELATED"/>
    <property type="match status" value="1"/>
</dbReference>
<dbReference type="InterPro" id="IPR042197">
    <property type="entry name" value="Apaf_helical"/>
</dbReference>
<keyword evidence="3" id="KW-0611">Plant defense</keyword>
<dbReference type="InterPro" id="IPR007111">
    <property type="entry name" value="NACHT_NTPase"/>
</dbReference>
<dbReference type="InterPro" id="IPR027417">
    <property type="entry name" value="P-loop_NTPase"/>
</dbReference>
<protein>
    <submittedName>
        <fullName evidence="7">LRR and NB-ARC domain disease resistance protein</fullName>
    </submittedName>
</protein>
<evidence type="ECO:0000256" key="5">
    <source>
        <dbReference type="SAM" id="Phobius"/>
    </source>
</evidence>
<dbReference type="Pfam" id="PF18052">
    <property type="entry name" value="Rx_N"/>
    <property type="match status" value="1"/>
</dbReference>
<evidence type="ECO:0000313" key="9">
    <source>
        <dbReference type="Proteomes" id="UP000002051"/>
    </source>
</evidence>
<dbReference type="InterPro" id="IPR055414">
    <property type="entry name" value="LRR_R13L4/SHOC2-like"/>
</dbReference>
<dbReference type="Gene3D" id="1.10.10.10">
    <property type="entry name" value="Winged helix-like DNA-binding domain superfamily/Winged helix DNA-binding domain"/>
    <property type="match status" value="1"/>
</dbReference>
<evidence type="ECO:0000256" key="4">
    <source>
        <dbReference type="ARBA" id="ARBA00022840"/>
    </source>
</evidence>
<dbReference type="InterPro" id="IPR002182">
    <property type="entry name" value="NB-ARC"/>
</dbReference>
<dbReference type="Pfam" id="PF00931">
    <property type="entry name" value="NB-ARC"/>
    <property type="match status" value="1"/>
</dbReference>
<dbReference type="Gene3D" id="1.20.5.4130">
    <property type="match status" value="2"/>
</dbReference>
<dbReference type="Gene3D" id="3.80.10.10">
    <property type="entry name" value="Ribonuclease Inhibitor"/>
    <property type="match status" value="2"/>
</dbReference>
<dbReference type="InterPro" id="IPR038005">
    <property type="entry name" value="RX-like_CC"/>
</dbReference>
<dbReference type="Gene3D" id="3.40.50.300">
    <property type="entry name" value="P-loop containing nucleotide triphosphate hydrolases"/>
    <property type="match status" value="1"/>
</dbReference>
<dbReference type="Proteomes" id="UP000002051">
    <property type="component" value="Unassembled WGS sequence"/>
</dbReference>
<keyword evidence="5" id="KW-0472">Membrane</keyword>
<keyword evidence="5" id="KW-1133">Transmembrane helix</keyword>
<dbReference type="GO" id="GO:0005524">
    <property type="term" value="F:ATP binding"/>
    <property type="evidence" value="ECO:0007669"/>
    <property type="project" value="UniProtKB-KW"/>
</dbReference>
<dbReference type="HOGENOM" id="CLU_000837_6_0_1"/>
<dbReference type="PROSITE" id="PS50837">
    <property type="entry name" value="NACHT"/>
    <property type="match status" value="1"/>
</dbReference>
<dbReference type="EMBL" id="CM001217">
    <property type="protein sequence ID" value="KEH43305.1"/>
    <property type="molecule type" value="Genomic_DNA"/>
</dbReference>
<dbReference type="SUPFAM" id="SSF52058">
    <property type="entry name" value="L domain-like"/>
    <property type="match status" value="1"/>
</dbReference>
<feature type="transmembrane region" description="Helical" evidence="5">
    <location>
        <begin position="377"/>
        <end position="406"/>
    </location>
</feature>
<keyword evidence="5" id="KW-0812">Transmembrane</keyword>
<evidence type="ECO:0000313" key="7">
    <source>
        <dbReference type="EMBL" id="KEH43305.1"/>
    </source>
</evidence>
<dbReference type="InterPro" id="IPR032675">
    <property type="entry name" value="LRR_dom_sf"/>
</dbReference>
<dbReference type="Pfam" id="PF23598">
    <property type="entry name" value="LRR_14"/>
    <property type="match status" value="1"/>
</dbReference>
<reference evidence="8" key="3">
    <citation type="submission" date="2015-04" db="UniProtKB">
        <authorList>
            <consortium name="EnsemblPlants"/>
        </authorList>
    </citation>
    <scope>IDENTIFICATION</scope>
    <source>
        <strain evidence="8">cv. Jemalong A17</strain>
    </source>
</reference>
<dbReference type="Gene3D" id="1.10.8.430">
    <property type="entry name" value="Helical domain of apoptotic protease-activating factors"/>
    <property type="match status" value="1"/>
</dbReference>
<proteinExistence type="predicted"/>
<dbReference type="STRING" id="3880.A0A072VZ22"/>
<keyword evidence="9" id="KW-1185">Reference proteome</keyword>
<dbReference type="InterPro" id="IPR036388">
    <property type="entry name" value="WH-like_DNA-bd_sf"/>
</dbReference>
<name>A0A072VZ22_MEDTR</name>
<dbReference type="GO" id="GO:0051707">
    <property type="term" value="P:response to other organism"/>
    <property type="evidence" value="ECO:0007669"/>
    <property type="project" value="UniProtKB-ARBA"/>
</dbReference>
<dbReference type="OrthoDB" id="1432787at2759"/>
<keyword evidence="2" id="KW-0547">Nucleotide-binding</keyword>
<evidence type="ECO:0000256" key="3">
    <source>
        <dbReference type="ARBA" id="ARBA00022821"/>
    </source>
</evidence>
<accession>A0A072VZ22</accession>
<evidence type="ECO:0000256" key="1">
    <source>
        <dbReference type="ARBA" id="ARBA00022737"/>
    </source>
</evidence>
<reference evidence="7 9" key="2">
    <citation type="journal article" date="2014" name="BMC Genomics">
        <title>An improved genome release (version Mt4.0) for the model legume Medicago truncatula.</title>
        <authorList>
            <person name="Tang H."/>
            <person name="Krishnakumar V."/>
            <person name="Bidwell S."/>
            <person name="Rosen B."/>
            <person name="Chan A."/>
            <person name="Zhou S."/>
            <person name="Gentzbittel L."/>
            <person name="Childs K.L."/>
            <person name="Yandell M."/>
            <person name="Gundlach H."/>
            <person name="Mayer K.F."/>
            <person name="Schwartz D.C."/>
            <person name="Town C.D."/>
        </authorList>
    </citation>
    <scope>GENOME REANNOTATION</scope>
    <source>
        <strain evidence="7">A17</strain>
        <strain evidence="8 9">cv. Jemalong A17</strain>
    </source>
</reference>